<comment type="caution">
    <text evidence="1">The sequence shown here is derived from an EMBL/GenBank/DDBJ whole genome shotgun (WGS) entry which is preliminary data.</text>
</comment>
<gene>
    <name evidence="1" type="ORF">PSYJA_45421</name>
</gene>
<dbReference type="InterPro" id="IPR036736">
    <property type="entry name" value="ACP-like_sf"/>
</dbReference>
<sequence length="37" mass="4000">RALPAPGDDAYASRDYEAPAGEVERALAEIWQELLGV</sequence>
<dbReference type="AlphaFoldDB" id="F3G0B5"/>
<feature type="non-terminal residue" evidence="1">
    <location>
        <position position="1"/>
    </location>
</feature>
<dbReference type="Proteomes" id="UP000004471">
    <property type="component" value="Unassembled WGS sequence"/>
</dbReference>
<reference evidence="1 2" key="1">
    <citation type="journal article" date="2011" name="PLoS Pathog.">
        <title>Dynamic evolution of pathogenicity revealed by sequencing and comparative genomics of 19 Pseudomonas syringae isolates.</title>
        <authorList>
            <person name="Baltrus D.A."/>
            <person name="Nishimura M.T."/>
            <person name="Romanchuk A."/>
            <person name="Chang J.H."/>
            <person name="Mukhtar M.S."/>
            <person name="Cherkis K."/>
            <person name="Roach J."/>
            <person name="Grant S.R."/>
            <person name="Jones C.D."/>
            <person name="Dangl J.L."/>
        </authorList>
    </citation>
    <scope>NUCLEOTIDE SEQUENCE [LARGE SCALE GENOMIC DNA]</scope>
    <source>
        <strain evidence="2">M301072PT</strain>
    </source>
</reference>
<proteinExistence type="predicted"/>
<evidence type="ECO:0000313" key="2">
    <source>
        <dbReference type="Proteomes" id="UP000004471"/>
    </source>
</evidence>
<dbReference type="Gene3D" id="1.10.1200.10">
    <property type="entry name" value="ACP-like"/>
    <property type="match status" value="1"/>
</dbReference>
<dbReference type="EMBL" id="AEAH01004196">
    <property type="protein sequence ID" value="EGH35907.1"/>
    <property type="molecule type" value="Genomic_DNA"/>
</dbReference>
<feature type="non-terminal residue" evidence="1">
    <location>
        <position position="37"/>
    </location>
</feature>
<accession>F3G0B5</accession>
<name>F3G0B5_PSESX</name>
<protein>
    <submittedName>
        <fullName evidence="1">Amino acid adenylation</fullName>
    </submittedName>
</protein>
<evidence type="ECO:0000313" key="1">
    <source>
        <dbReference type="EMBL" id="EGH35907.1"/>
    </source>
</evidence>
<organism evidence="1 2">
    <name type="scientific">Pseudomonas syringae pv. japonica str. M301072</name>
    <dbReference type="NCBI Taxonomy" id="629262"/>
    <lineage>
        <taxon>Bacteria</taxon>
        <taxon>Pseudomonadati</taxon>
        <taxon>Pseudomonadota</taxon>
        <taxon>Gammaproteobacteria</taxon>
        <taxon>Pseudomonadales</taxon>
        <taxon>Pseudomonadaceae</taxon>
        <taxon>Pseudomonas</taxon>
        <taxon>Pseudomonas syringae</taxon>
    </lineage>
</organism>
<dbReference type="HOGENOM" id="CLU_191830_2_1_6"/>